<dbReference type="Proteomes" id="UP000648187">
    <property type="component" value="Unassembled WGS sequence"/>
</dbReference>
<feature type="compositionally biased region" description="Polar residues" evidence="1">
    <location>
        <begin position="47"/>
        <end position="58"/>
    </location>
</feature>
<dbReference type="EMBL" id="JACKWZ010000026">
    <property type="protein sequence ID" value="KAF9421093.1"/>
    <property type="molecule type" value="Genomic_DNA"/>
</dbReference>
<reference evidence="2" key="1">
    <citation type="submission" date="2020-08" db="EMBL/GenBank/DDBJ databases">
        <title>Spodoptera exigua strain:BAW_Kor-Di-RS1 Genome sequencing and assembly.</title>
        <authorList>
            <person name="Kim J."/>
            <person name="Nam H.Y."/>
            <person name="Kwon M."/>
            <person name="Choi J.H."/>
            <person name="Cho S.R."/>
            <person name="Kim G.-H."/>
        </authorList>
    </citation>
    <scope>NUCLEOTIDE SEQUENCE</scope>
    <source>
        <strain evidence="2">BAW_Kor-Di-RS1</strain>
        <tissue evidence="2">Whole-body</tissue>
    </source>
</reference>
<accession>A0A835L9V2</accession>
<evidence type="ECO:0000313" key="2">
    <source>
        <dbReference type="EMBL" id="KAF9421093.1"/>
    </source>
</evidence>
<evidence type="ECO:0000313" key="3">
    <source>
        <dbReference type="Proteomes" id="UP000648187"/>
    </source>
</evidence>
<organism evidence="2 3">
    <name type="scientific">Spodoptera exigua</name>
    <name type="common">Beet armyworm</name>
    <name type="synonym">Noctua fulgens</name>
    <dbReference type="NCBI Taxonomy" id="7107"/>
    <lineage>
        <taxon>Eukaryota</taxon>
        <taxon>Metazoa</taxon>
        <taxon>Ecdysozoa</taxon>
        <taxon>Arthropoda</taxon>
        <taxon>Hexapoda</taxon>
        <taxon>Insecta</taxon>
        <taxon>Pterygota</taxon>
        <taxon>Neoptera</taxon>
        <taxon>Endopterygota</taxon>
        <taxon>Lepidoptera</taxon>
        <taxon>Glossata</taxon>
        <taxon>Ditrysia</taxon>
        <taxon>Noctuoidea</taxon>
        <taxon>Noctuidae</taxon>
        <taxon>Amphipyrinae</taxon>
        <taxon>Spodoptera</taxon>
    </lineage>
</organism>
<gene>
    <name evidence="2" type="ORF">HW555_002805</name>
</gene>
<keyword evidence="3" id="KW-1185">Reference proteome</keyword>
<proteinExistence type="predicted"/>
<protein>
    <submittedName>
        <fullName evidence="2">Uncharacterized protein</fullName>
    </submittedName>
</protein>
<name>A0A835L9V2_SPOEX</name>
<dbReference type="AlphaFoldDB" id="A0A835L9V2"/>
<feature type="region of interest" description="Disordered" evidence="1">
    <location>
        <begin position="38"/>
        <end position="58"/>
    </location>
</feature>
<sequence>MEEVLFTNDFCYLLRVPQTRAAEVLWNDGLMIRRVSDASWRPRSESQDSSNSGPMATTPQFHVCQLGMYTLYYE</sequence>
<evidence type="ECO:0000256" key="1">
    <source>
        <dbReference type="SAM" id="MobiDB-lite"/>
    </source>
</evidence>
<comment type="caution">
    <text evidence="2">The sequence shown here is derived from an EMBL/GenBank/DDBJ whole genome shotgun (WGS) entry which is preliminary data.</text>
</comment>